<name>A0A7W3NG46_PRIAR</name>
<proteinExistence type="predicted"/>
<keyword evidence="2" id="KW-1185">Reference proteome</keyword>
<protein>
    <recommendedName>
        <fullName evidence="3">Restriction endonuclease type IV Mrr domain-containing protein</fullName>
    </recommendedName>
</protein>
<dbReference type="EMBL" id="JACJHT010000011">
    <property type="protein sequence ID" value="MBA9042369.1"/>
    <property type="molecule type" value="Genomic_DNA"/>
</dbReference>
<evidence type="ECO:0000313" key="2">
    <source>
        <dbReference type="Proteomes" id="UP000543174"/>
    </source>
</evidence>
<gene>
    <name evidence="1" type="ORF">HNP21_005504</name>
</gene>
<evidence type="ECO:0008006" key="3">
    <source>
        <dbReference type="Google" id="ProtNLM"/>
    </source>
</evidence>
<dbReference type="Proteomes" id="UP000543174">
    <property type="component" value="Unassembled WGS sequence"/>
</dbReference>
<accession>A0A7W3NG46</accession>
<evidence type="ECO:0000313" key="1">
    <source>
        <dbReference type="EMBL" id="MBA9042369.1"/>
    </source>
</evidence>
<sequence length="349" mass="40642">MTVSISALRGFLLEESLSKLLENSGYTLINKDVLKYPKEYPEFVSQGNGLNIKGRGGTHQADVLGQFPIAIPFNYPVRLFLEAKFRNKKSGIDVVRSGIGILTDLNANYQTISLDNNELLVQRFNYQYAIFSTSGFSENAIRLAIAYKITLVDLSGDEYINLLREIDEVAYKLKKLMLLRKITLNAVREYIRHKLFNINIDNYVKNISDLNYVLSPLFYEIDKYKDLYLASINSPFSILIKPLSPEEFRDFLEEYKESTFEVRINWNDKKPNLWKIYLYSFSRGELTFTFYLPEVIRKYVFNSPGDPNILVNALNAKKQFFSSMVFYVRSAEKFITFKYSKRILMNDKK</sequence>
<dbReference type="AlphaFoldDB" id="A0A7W3NG46"/>
<reference evidence="1" key="1">
    <citation type="submission" date="2020-08" db="EMBL/GenBank/DDBJ databases">
        <title>Functional genomics of gut bacteria from endangered species of beetles.</title>
        <authorList>
            <person name="Carlos-Shanley C."/>
        </authorList>
    </citation>
    <scope>NUCLEOTIDE SEQUENCE [LARGE SCALE GENOMIC DNA]</scope>
    <source>
        <strain evidence="1">S00060</strain>
    </source>
</reference>
<comment type="caution">
    <text evidence="1">The sequence shown here is derived from an EMBL/GenBank/DDBJ whole genome shotgun (WGS) entry which is preliminary data.</text>
</comment>
<dbReference type="RefSeq" id="WP_182528023.1">
    <property type="nucleotide sequence ID" value="NZ_JACJHT010000011.1"/>
</dbReference>
<organism evidence="1 2">
    <name type="scientific">Priestia aryabhattai</name>
    <name type="common">Bacillus aryabhattai</name>
    <dbReference type="NCBI Taxonomy" id="412384"/>
    <lineage>
        <taxon>Bacteria</taxon>
        <taxon>Bacillati</taxon>
        <taxon>Bacillota</taxon>
        <taxon>Bacilli</taxon>
        <taxon>Bacillales</taxon>
        <taxon>Bacillaceae</taxon>
        <taxon>Priestia</taxon>
    </lineage>
</organism>